<feature type="transmembrane region" description="Helical" evidence="1">
    <location>
        <begin position="20"/>
        <end position="41"/>
    </location>
</feature>
<reference evidence="3" key="1">
    <citation type="journal article" date="2010" name="Nat. Biotechnol.">
        <title>Draft genome sequence of the oilseed species Ricinus communis.</title>
        <authorList>
            <person name="Chan A.P."/>
            <person name="Crabtree J."/>
            <person name="Zhao Q."/>
            <person name="Lorenzi H."/>
            <person name="Orvis J."/>
            <person name="Puiu D."/>
            <person name="Melake-Berhan A."/>
            <person name="Jones K.M."/>
            <person name="Redman J."/>
            <person name="Chen G."/>
            <person name="Cahoon E.B."/>
            <person name="Gedil M."/>
            <person name="Stanke M."/>
            <person name="Haas B.J."/>
            <person name="Wortman J.R."/>
            <person name="Fraser-Liggett C.M."/>
            <person name="Ravel J."/>
            <person name="Rabinowicz P.D."/>
        </authorList>
    </citation>
    <scope>NUCLEOTIDE SEQUENCE [LARGE SCALE GENOMIC DNA]</scope>
    <source>
        <strain evidence="3">cv. Hale</strain>
    </source>
</reference>
<sequence length="268" mass="28166">MTHLGVAPTYSLNSICNLRTLMPVCAANCCTCVMSALRSIACRMLPMRSCTGYTAGRAVRMMALAAATMPASSGALITLCSAAASSQSNTADSGSSRLVAVCTGCFRKPRNAPGRKRRPSTRPLPRSVYSKAPVITPNTAVRPASNTTWMHGEGRVRCTWTTPSGSVHATSQKCSMNGARSASGANVSSRNIFSPAAGFTTPRVGRGTLCSVVILRSRFYKTPILARVIVTFPPIKGEMHDAATDFVPLPALALDGRPDAAGRTARAL</sequence>
<dbReference type="EMBL" id="EQ977504">
    <property type="protein sequence ID" value="EEF26349.1"/>
    <property type="molecule type" value="Genomic_DNA"/>
</dbReference>
<dbReference type="InParanoid" id="B9TCR6"/>
<gene>
    <name evidence="2" type="ORF">RCOM_1780780</name>
</gene>
<keyword evidence="1" id="KW-1133">Transmembrane helix</keyword>
<evidence type="ECO:0000313" key="3">
    <source>
        <dbReference type="Proteomes" id="UP000008311"/>
    </source>
</evidence>
<evidence type="ECO:0000256" key="1">
    <source>
        <dbReference type="SAM" id="Phobius"/>
    </source>
</evidence>
<dbReference type="AlphaFoldDB" id="B9TCR6"/>
<dbReference type="Proteomes" id="UP000008311">
    <property type="component" value="Unassembled WGS sequence"/>
</dbReference>
<organism evidence="2 3">
    <name type="scientific">Ricinus communis</name>
    <name type="common">Castor bean</name>
    <dbReference type="NCBI Taxonomy" id="3988"/>
    <lineage>
        <taxon>Eukaryota</taxon>
        <taxon>Viridiplantae</taxon>
        <taxon>Streptophyta</taxon>
        <taxon>Embryophyta</taxon>
        <taxon>Tracheophyta</taxon>
        <taxon>Spermatophyta</taxon>
        <taxon>Magnoliopsida</taxon>
        <taxon>eudicotyledons</taxon>
        <taxon>Gunneridae</taxon>
        <taxon>Pentapetalae</taxon>
        <taxon>rosids</taxon>
        <taxon>fabids</taxon>
        <taxon>Malpighiales</taxon>
        <taxon>Euphorbiaceae</taxon>
        <taxon>Acalyphoideae</taxon>
        <taxon>Acalypheae</taxon>
        <taxon>Ricinus</taxon>
    </lineage>
</organism>
<keyword evidence="3" id="KW-1185">Reference proteome</keyword>
<proteinExistence type="predicted"/>
<protein>
    <submittedName>
        <fullName evidence="2">Uncharacterized protein</fullName>
    </submittedName>
</protein>
<keyword evidence="1" id="KW-0472">Membrane</keyword>
<feature type="transmembrane region" description="Helical" evidence="1">
    <location>
        <begin position="62"/>
        <end position="84"/>
    </location>
</feature>
<name>B9TCR6_RICCO</name>
<accession>B9TCR6</accession>
<evidence type="ECO:0000313" key="2">
    <source>
        <dbReference type="EMBL" id="EEF26349.1"/>
    </source>
</evidence>
<keyword evidence="1" id="KW-0812">Transmembrane</keyword>